<name>A0ABN0BFX5_BACFG</name>
<evidence type="ECO:0008006" key="3">
    <source>
        <dbReference type="Google" id="ProtNLM"/>
    </source>
</evidence>
<reference evidence="1 2" key="1">
    <citation type="submission" date="2008-12" db="EMBL/GenBank/DDBJ databases">
        <title>Annotation of Bacteroides fragilis strain 3_1_12.</title>
        <authorList>
            <consortium name="The Broad Institute Genome Sequencing Platform"/>
            <person name="Ward D."/>
            <person name="Young S.K."/>
            <person name="Kodira C.D."/>
            <person name="Zeng Q."/>
            <person name="Koehrsen M."/>
            <person name="Alvarado L."/>
            <person name="Berlin A."/>
            <person name="Borenstein D."/>
            <person name="Chen Z."/>
            <person name="Engels R."/>
            <person name="Freedman E."/>
            <person name="Gellesch M."/>
            <person name="Goldberg J."/>
            <person name="Griggs A."/>
            <person name="Gujja S."/>
            <person name="Heiman D."/>
            <person name="Hepburn T."/>
            <person name="Howarth C."/>
            <person name="Jen D."/>
            <person name="Larson L."/>
            <person name="Lewis B."/>
            <person name="Mehta T."/>
            <person name="Park D."/>
            <person name="Pearson M."/>
            <person name="Roberts A."/>
            <person name="Saif S."/>
            <person name="Shea T."/>
            <person name="Shenoy N."/>
            <person name="Sisk P."/>
            <person name="Stolte C."/>
            <person name="Sykes S."/>
            <person name="Walk T."/>
            <person name="White J."/>
            <person name="Yandava C."/>
            <person name="Allen-Vercoe E."/>
            <person name="Strauss J."/>
            <person name="Ambrose C."/>
            <person name="Lander E."/>
            <person name="Nusbaum C."/>
            <person name="Galagan J."/>
            <person name="Birren B."/>
        </authorList>
    </citation>
    <scope>NUCLEOTIDE SEQUENCE [LARGE SCALE GENOMIC DNA]</scope>
    <source>
        <strain evidence="1 2">3_1_12</strain>
    </source>
</reference>
<protein>
    <recommendedName>
        <fullName evidence="3">Secreted protein</fullName>
    </recommendedName>
</protein>
<evidence type="ECO:0000313" key="2">
    <source>
        <dbReference type="Proteomes" id="UP000005101"/>
    </source>
</evidence>
<proteinExistence type="predicted"/>
<evidence type="ECO:0000313" key="1">
    <source>
        <dbReference type="EMBL" id="EFR51854.1"/>
    </source>
</evidence>
<accession>A0ABN0BFX5</accession>
<organism evidence="1 2">
    <name type="scientific">Bacteroides fragilis 3_1_12</name>
    <dbReference type="NCBI Taxonomy" id="457424"/>
    <lineage>
        <taxon>Bacteria</taxon>
        <taxon>Pseudomonadati</taxon>
        <taxon>Bacteroidota</taxon>
        <taxon>Bacteroidia</taxon>
        <taxon>Bacteroidales</taxon>
        <taxon>Bacteroidaceae</taxon>
        <taxon>Bacteroides</taxon>
    </lineage>
</organism>
<dbReference type="Proteomes" id="UP000005101">
    <property type="component" value="Unassembled WGS sequence"/>
</dbReference>
<keyword evidence="2" id="KW-1185">Reference proteome</keyword>
<gene>
    <name evidence="1" type="ORF">BFAG_00548</name>
</gene>
<sequence>MRKCLLLFGISLYVFSHYIYCSRLRDEKREIFFWLTFDYEGAETDKREVPDLNNTLFVLILIE</sequence>
<dbReference type="EMBL" id="EQ973213">
    <property type="protein sequence ID" value="EFR51854.1"/>
    <property type="molecule type" value="Genomic_DNA"/>
</dbReference>